<comment type="caution">
    <text evidence="7">The sequence shown here is derived from an EMBL/GenBank/DDBJ whole genome shotgun (WGS) entry which is preliminary data.</text>
</comment>
<keyword evidence="8" id="KW-1185">Reference proteome</keyword>
<comment type="similarity">
    <text evidence="2">Belongs to the AB hydrolase superfamily. Lipase family. Class 3 subfamily.</text>
</comment>
<keyword evidence="5" id="KW-0732">Signal</keyword>
<evidence type="ECO:0000313" key="8">
    <source>
        <dbReference type="Proteomes" id="UP001221142"/>
    </source>
</evidence>
<name>A0AAD7FJK4_9AGAR</name>
<dbReference type="GO" id="GO:0006629">
    <property type="term" value="P:lipid metabolic process"/>
    <property type="evidence" value="ECO:0007669"/>
    <property type="project" value="InterPro"/>
</dbReference>
<comment type="catalytic activity">
    <reaction evidence="3">
        <text>a diacylglycerol + H2O = a monoacylglycerol + a fatty acid + H(+)</text>
        <dbReference type="Rhea" id="RHEA:32731"/>
        <dbReference type="ChEBI" id="CHEBI:15377"/>
        <dbReference type="ChEBI" id="CHEBI:15378"/>
        <dbReference type="ChEBI" id="CHEBI:17408"/>
        <dbReference type="ChEBI" id="CHEBI:18035"/>
        <dbReference type="ChEBI" id="CHEBI:28868"/>
    </reaction>
</comment>
<evidence type="ECO:0000256" key="2">
    <source>
        <dbReference type="ARBA" id="ARBA00043996"/>
    </source>
</evidence>
<accession>A0AAD7FJK4</accession>
<evidence type="ECO:0000259" key="6">
    <source>
        <dbReference type="Pfam" id="PF01764"/>
    </source>
</evidence>
<gene>
    <name evidence="7" type="ORF">FB45DRAFT_926362</name>
</gene>
<organism evidence="7 8">
    <name type="scientific">Roridomyces roridus</name>
    <dbReference type="NCBI Taxonomy" id="1738132"/>
    <lineage>
        <taxon>Eukaryota</taxon>
        <taxon>Fungi</taxon>
        <taxon>Dikarya</taxon>
        <taxon>Basidiomycota</taxon>
        <taxon>Agaricomycotina</taxon>
        <taxon>Agaricomycetes</taxon>
        <taxon>Agaricomycetidae</taxon>
        <taxon>Agaricales</taxon>
        <taxon>Marasmiineae</taxon>
        <taxon>Mycenaceae</taxon>
        <taxon>Roridomyces</taxon>
    </lineage>
</organism>
<dbReference type="Proteomes" id="UP001221142">
    <property type="component" value="Unassembled WGS sequence"/>
</dbReference>
<feature type="domain" description="Fungal lipase-type" evidence="6">
    <location>
        <begin position="99"/>
        <end position="237"/>
    </location>
</feature>
<protein>
    <submittedName>
        <fullName evidence="7">Lipase</fullName>
    </submittedName>
</protein>
<keyword evidence="1" id="KW-1015">Disulfide bond</keyword>
<evidence type="ECO:0000256" key="5">
    <source>
        <dbReference type="SAM" id="SignalP"/>
    </source>
</evidence>
<dbReference type="CDD" id="cd00519">
    <property type="entry name" value="Lipase_3"/>
    <property type="match status" value="1"/>
</dbReference>
<feature type="chain" id="PRO_5041898149" evidence="5">
    <location>
        <begin position="18"/>
        <end position="296"/>
    </location>
</feature>
<dbReference type="InterPro" id="IPR029058">
    <property type="entry name" value="AB_hydrolase_fold"/>
</dbReference>
<evidence type="ECO:0000256" key="1">
    <source>
        <dbReference type="ARBA" id="ARBA00023157"/>
    </source>
</evidence>
<evidence type="ECO:0000256" key="3">
    <source>
        <dbReference type="ARBA" id="ARBA00047591"/>
    </source>
</evidence>
<proteinExistence type="inferred from homology"/>
<evidence type="ECO:0000256" key="4">
    <source>
        <dbReference type="ARBA" id="ARBA00048461"/>
    </source>
</evidence>
<sequence length="296" mass="31086">MARLSAVLLAFASLVNAAPPLLNARQTITTLSAAQIRTFKPYAFYAAAGYCQPATTLAWNCGTNCLANPGFQPVASGGDGDATQFWFVGFDPSLKTVIVSHQGTVPSEILSLVTDSDFFLSSLNSTLFPGVSSSIEAHSGFADEQAKTATLILSAVQTAMSKFGTKQVTLVGHSLGAALSLLDSVYLPLHLSGVTFQSILYGLPRVGNQAFATLASVGNTVTHINNKEDPVPILPGIFLGFHHPTGEIHIQDSGAWDACPGEDNPSDLCIVGDVPTILESDVSDHDGPYDGVEMQC</sequence>
<dbReference type="InterPro" id="IPR002921">
    <property type="entry name" value="Fungal_lipase-type"/>
</dbReference>
<dbReference type="PANTHER" id="PTHR45856:SF25">
    <property type="entry name" value="FUNGAL LIPASE-LIKE DOMAIN-CONTAINING PROTEIN"/>
    <property type="match status" value="1"/>
</dbReference>
<dbReference type="PANTHER" id="PTHR45856">
    <property type="entry name" value="ALPHA/BETA-HYDROLASES SUPERFAMILY PROTEIN"/>
    <property type="match status" value="1"/>
</dbReference>
<feature type="signal peptide" evidence="5">
    <location>
        <begin position="1"/>
        <end position="17"/>
    </location>
</feature>
<dbReference type="AlphaFoldDB" id="A0AAD7FJK4"/>
<dbReference type="InterPro" id="IPR051218">
    <property type="entry name" value="Sec_MonoDiacylglyc_Lipase"/>
</dbReference>
<comment type="catalytic activity">
    <reaction evidence="4">
        <text>a monoacylglycerol + H2O = glycerol + a fatty acid + H(+)</text>
        <dbReference type="Rhea" id="RHEA:15245"/>
        <dbReference type="ChEBI" id="CHEBI:15377"/>
        <dbReference type="ChEBI" id="CHEBI:15378"/>
        <dbReference type="ChEBI" id="CHEBI:17408"/>
        <dbReference type="ChEBI" id="CHEBI:17754"/>
        <dbReference type="ChEBI" id="CHEBI:28868"/>
    </reaction>
</comment>
<dbReference type="SUPFAM" id="SSF53474">
    <property type="entry name" value="alpha/beta-Hydrolases"/>
    <property type="match status" value="1"/>
</dbReference>
<reference evidence="7" key="1">
    <citation type="submission" date="2023-03" db="EMBL/GenBank/DDBJ databases">
        <title>Massive genome expansion in bonnet fungi (Mycena s.s.) driven by repeated elements and novel gene families across ecological guilds.</title>
        <authorList>
            <consortium name="Lawrence Berkeley National Laboratory"/>
            <person name="Harder C.B."/>
            <person name="Miyauchi S."/>
            <person name="Viragh M."/>
            <person name="Kuo A."/>
            <person name="Thoen E."/>
            <person name="Andreopoulos B."/>
            <person name="Lu D."/>
            <person name="Skrede I."/>
            <person name="Drula E."/>
            <person name="Henrissat B."/>
            <person name="Morin E."/>
            <person name="Kohler A."/>
            <person name="Barry K."/>
            <person name="LaButti K."/>
            <person name="Morin E."/>
            <person name="Salamov A."/>
            <person name="Lipzen A."/>
            <person name="Mereny Z."/>
            <person name="Hegedus B."/>
            <person name="Baldrian P."/>
            <person name="Stursova M."/>
            <person name="Weitz H."/>
            <person name="Taylor A."/>
            <person name="Grigoriev I.V."/>
            <person name="Nagy L.G."/>
            <person name="Martin F."/>
            <person name="Kauserud H."/>
        </authorList>
    </citation>
    <scope>NUCLEOTIDE SEQUENCE</scope>
    <source>
        <strain evidence="7">9284</strain>
    </source>
</reference>
<evidence type="ECO:0000313" key="7">
    <source>
        <dbReference type="EMBL" id="KAJ7623656.1"/>
    </source>
</evidence>
<dbReference type="Pfam" id="PF01764">
    <property type="entry name" value="Lipase_3"/>
    <property type="match status" value="1"/>
</dbReference>
<dbReference type="Gene3D" id="3.40.50.1820">
    <property type="entry name" value="alpha/beta hydrolase"/>
    <property type="match status" value="1"/>
</dbReference>
<dbReference type="EMBL" id="JARKIF010000014">
    <property type="protein sequence ID" value="KAJ7623656.1"/>
    <property type="molecule type" value="Genomic_DNA"/>
</dbReference>